<comment type="caution">
    <text evidence="1">The sequence shown here is derived from an EMBL/GenBank/DDBJ whole genome shotgun (WGS) entry which is preliminary data.</text>
</comment>
<evidence type="ECO:0000313" key="1">
    <source>
        <dbReference type="EMBL" id="KAK7360946.1"/>
    </source>
</evidence>
<evidence type="ECO:0000313" key="2">
    <source>
        <dbReference type="Proteomes" id="UP001367508"/>
    </source>
</evidence>
<dbReference type="AlphaFoldDB" id="A0AAN9MUP5"/>
<gene>
    <name evidence="1" type="ORF">VNO77_02965</name>
</gene>
<reference evidence="1 2" key="1">
    <citation type="submission" date="2024-01" db="EMBL/GenBank/DDBJ databases">
        <title>The genomes of 5 underutilized Papilionoideae crops provide insights into root nodulation and disease resistanc.</title>
        <authorList>
            <person name="Jiang F."/>
        </authorList>
    </citation>
    <scope>NUCLEOTIDE SEQUENCE [LARGE SCALE GENOMIC DNA]</scope>
    <source>
        <strain evidence="1">LVBAO_FW01</strain>
        <tissue evidence="1">Leaves</tissue>
    </source>
</reference>
<dbReference type="EMBL" id="JAYMYQ010000001">
    <property type="protein sequence ID" value="KAK7360946.1"/>
    <property type="molecule type" value="Genomic_DNA"/>
</dbReference>
<protein>
    <submittedName>
        <fullName evidence="1">Uncharacterized protein</fullName>
    </submittedName>
</protein>
<sequence length="135" mass="15647">MGVAILFDQEWRSWSRKELEDLGAWCRRRHGYSAPFDSFVDLDILVESRRCNNFESPMGRTTSSNGYNQFEHEANRGRVVEYSGGSVVEHSLANCTWIHNVYAWDLIVPWMKYRQKQGPLLNLRSLKLGADCGIF</sequence>
<dbReference type="Proteomes" id="UP001367508">
    <property type="component" value="Unassembled WGS sequence"/>
</dbReference>
<keyword evidence="2" id="KW-1185">Reference proteome</keyword>
<organism evidence="1 2">
    <name type="scientific">Canavalia gladiata</name>
    <name type="common">Sword bean</name>
    <name type="synonym">Dolichos gladiatus</name>
    <dbReference type="NCBI Taxonomy" id="3824"/>
    <lineage>
        <taxon>Eukaryota</taxon>
        <taxon>Viridiplantae</taxon>
        <taxon>Streptophyta</taxon>
        <taxon>Embryophyta</taxon>
        <taxon>Tracheophyta</taxon>
        <taxon>Spermatophyta</taxon>
        <taxon>Magnoliopsida</taxon>
        <taxon>eudicotyledons</taxon>
        <taxon>Gunneridae</taxon>
        <taxon>Pentapetalae</taxon>
        <taxon>rosids</taxon>
        <taxon>fabids</taxon>
        <taxon>Fabales</taxon>
        <taxon>Fabaceae</taxon>
        <taxon>Papilionoideae</taxon>
        <taxon>50 kb inversion clade</taxon>
        <taxon>NPAAA clade</taxon>
        <taxon>indigoferoid/millettioid clade</taxon>
        <taxon>Phaseoleae</taxon>
        <taxon>Canavalia</taxon>
    </lineage>
</organism>
<proteinExistence type="predicted"/>
<accession>A0AAN9MUP5</accession>
<name>A0AAN9MUP5_CANGL</name>